<feature type="transmembrane region" description="Helical" evidence="7">
    <location>
        <begin position="303"/>
        <end position="324"/>
    </location>
</feature>
<name>A0A938YP55_9ACTN</name>
<keyword evidence="4 7" id="KW-1133">Transmembrane helix</keyword>
<evidence type="ECO:0000256" key="3">
    <source>
        <dbReference type="ARBA" id="ARBA00022692"/>
    </source>
</evidence>
<feature type="domain" description="Copper resistance protein D" evidence="8">
    <location>
        <begin position="259"/>
        <end position="361"/>
    </location>
</feature>
<protein>
    <submittedName>
        <fullName evidence="9">CopD family protein</fullName>
    </submittedName>
</protein>
<evidence type="ECO:0000256" key="7">
    <source>
        <dbReference type="SAM" id="Phobius"/>
    </source>
</evidence>
<dbReference type="PANTHER" id="PTHR34820:SF4">
    <property type="entry name" value="INNER MEMBRANE PROTEIN YEBZ"/>
    <property type="match status" value="1"/>
</dbReference>
<keyword evidence="5 7" id="KW-0472">Membrane</keyword>
<dbReference type="Pfam" id="PF05425">
    <property type="entry name" value="CopD"/>
    <property type="match status" value="1"/>
</dbReference>
<evidence type="ECO:0000256" key="2">
    <source>
        <dbReference type="ARBA" id="ARBA00022475"/>
    </source>
</evidence>
<keyword evidence="2" id="KW-1003">Cell membrane</keyword>
<gene>
    <name evidence="9" type="ORF">JL107_08160</name>
</gene>
<organism evidence="9 10">
    <name type="scientific">Nakamurella flavida</name>
    <dbReference type="NCBI Taxonomy" id="363630"/>
    <lineage>
        <taxon>Bacteria</taxon>
        <taxon>Bacillati</taxon>
        <taxon>Actinomycetota</taxon>
        <taxon>Actinomycetes</taxon>
        <taxon>Nakamurellales</taxon>
        <taxon>Nakamurellaceae</taxon>
        <taxon>Nakamurella</taxon>
    </lineage>
</organism>
<dbReference type="PANTHER" id="PTHR34820">
    <property type="entry name" value="INNER MEMBRANE PROTEIN YEBZ"/>
    <property type="match status" value="1"/>
</dbReference>
<dbReference type="InterPro" id="IPR032694">
    <property type="entry name" value="CopC/D"/>
</dbReference>
<reference evidence="9" key="1">
    <citation type="submission" date="2021-01" db="EMBL/GenBank/DDBJ databases">
        <title>KCTC 19127 draft genome.</title>
        <authorList>
            <person name="An D."/>
        </authorList>
    </citation>
    <scope>NUCLEOTIDE SEQUENCE</scope>
    <source>
        <strain evidence="9">KCTC 19127</strain>
    </source>
</reference>
<evidence type="ECO:0000313" key="10">
    <source>
        <dbReference type="Proteomes" id="UP000663801"/>
    </source>
</evidence>
<evidence type="ECO:0000256" key="1">
    <source>
        <dbReference type="ARBA" id="ARBA00004651"/>
    </source>
</evidence>
<evidence type="ECO:0000256" key="6">
    <source>
        <dbReference type="SAM" id="MobiDB-lite"/>
    </source>
</evidence>
<dbReference type="EMBL" id="JAERWL010000007">
    <property type="protein sequence ID" value="MBM9476410.1"/>
    <property type="molecule type" value="Genomic_DNA"/>
</dbReference>
<sequence>MTRSHPPRTGAPRVLARRAPAGSPGGSVQPVFAGVTRSAAVFALLVGAAALVAVLVSSGVTRMPPIAGLAEPSPVVRWGIPTARILVDLAAVTTAGLALLARFIGFDRPERSEPVLRRTYRVAEWSAWTWTVAAVVSVVLLTAELQPGSVPSPGDVWTYVASIAAGKGLLLSAGCGLLSVWLVRLTRRHGERVPAELRAGVALFGLLPLPLTGHATNWDYHDLSMVSMELHVVAASAWAGGLGAVVVFLSGRADLLAVALPRFSRLATWCVVVVGLSGVFNGLLELAVSPVTNLPESLWQTRYGVLILAKTALMIVVAAIAVVVRQRLLPRILDRRRTAVAVWCGWELVVLGMAFGVAVALTRSSVLPF</sequence>
<feature type="transmembrane region" description="Helical" evidence="7">
    <location>
        <begin position="125"/>
        <end position="145"/>
    </location>
</feature>
<feature type="transmembrane region" description="Helical" evidence="7">
    <location>
        <begin position="39"/>
        <end position="60"/>
    </location>
</feature>
<feature type="transmembrane region" description="Helical" evidence="7">
    <location>
        <begin position="195"/>
        <end position="212"/>
    </location>
</feature>
<feature type="transmembrane region" description="Helical" evidence="7">
    <location>
        <begin position="340"/>
        <end position="361"/>
    </location>
</feature>
<dbReference type="GO" id="GO:0006825">
    <property type="term" value="P:copper ion transport"/>
    <property type="evidence" value="ECO:0007669"/>
    <property type="project" value="InterPro"/>
</dbReference>
<feature type="transmembrane region" description="Helical" evidence="7">
    <location>
        <begin position="232"/>
        <end position="251"/>
    </location>
</feature>
<accession>A0A938YP55</accession>
<feature type="region of interest" description="Disordered" evidence="6">
    <location>
        <begin position="1"/>
        <end position="26"/>
    </location>
</feature>
<evidence type="ECO:0000256" key="4">
    <source>
        <dbReference type="ARBA" id="ARBA00022989"/>
    </source>
</evidence>
<feature type="transmembrane region" description="Helical" evidence="7">
    <location>
        <begin position="80"/>
        <end position="104"/>
    </location>
</feature>
<keyword evidence="3 7" id="KW-0812">Transmembrane</keyword>
<keyword evidence="10" id="KW-1185">Reference proteome</keyword>
<evidence type="ECO:0000313" key="9">
    <source>
        <dbReference type="EMBL" id="MBM9476410.1"/>
    </source>
</evidence>
<feature type="transmembrane region" description="Helical" evidence="7">
    <location>
        <begin position="263"/>
        <end position="283"/>
    </location>
</feature>
<comment type="subcellular location">
    <subcellularLocation>
        <location evidence="1">Cell membrane</location>
        <topology evidence="1">Multi-pass membrane protein</topology>
    </subcellularLocation>
</comment>
<dbReference type="RefSeq" id="WP_205256522.1">
    <property type="nucleotide sequence ID" value="NZ_BAAAPV010000001.1"/>
</dbReference>
<dbReference type="InterPro" id="IPR008457">
    <property type="entry name" value="Cu-R_CopD_dom"/>
</dbReference>
<feature type="transmembrane region" description="Helical" evidence="7">
    <location>
        <begin position="157"/>
        <end position="183"/>
    </location>
</feature>
<dbReference type="Proteomes" id="UP000663801">
    <property type="component" value="Unassembled WGS sequence"/>
</dbReference>
<proteinExistence type="predicted"/>
<evidence type="ECO:0000259" key="8">
    <source>
        <dbReference type="Pfam" id="PF05425"/>
    </source>
</evidence>
<comment type="caution">
    <text evidence="9">The sequence shown here is derived from an EMBL/GenBank/DDBJ whole genome shotgun (WGS) entry which is preliminary data.</text>
</comment>
<dbReference type="AlphaFoldDB" id="A0A938YP55"/>
<dbReference type="GO" id="GO:0005886">
    <property type="term" value="C:plasma membrane"/>
    <property type="evidence" value="ECO:0007669"/>
    <property type="project" value="UniProtKB-SubCell"/>
</dbReference>
<evidence type="ECO:0000256" key="5">
    <source>
        <dbReference type="ARBA" id="ARBA00023136"/>
    </source>
</evidence>